<dbReference type="Gene3D" id="2.60.40.2030">
    <property type="match status" value="1"/>
</dbReference>
<feature type="chain" id="PRO_5013394165" evidence="8">
    <location>
        <begin position="25"/>
        <end position="520"/>
    </location>
</feature>
<keyword evidence="2 8" id="KW-0732">Signal</keyword>
<dbReference type="InterPro" id="IPR000805">
    <property type="entry name" value="Glyco_hydro_26"/>
</dbReference>
<dbReference type="AlphaFoldDB" id="A0A238VAJ6"/>
<evidence type="ECO:0000256" key="6">
    <source>
        <dbReference type="ARBA" id="ARBA00023295"/>
    </source>
</evidence>
<dbReference type="RefSeq" id="WP_141107232.1">
    <property type="nucleotide sequence ID" value="NZ_FZNX01000001.1"/>
</dbReference>
<dbReference type="SUPFAM" id="SSF141072">
    <property type="entry name" value="CalX-like"/>
    <property type="match status" value="1"/>
</dbReference>
<evidence type="ECO:0000256" key="5">
    <source>
        <dbReference type="ARBA" id="ARBA00022837"/>
    </source>
</evidence>
<evidence type="ECO:0000313" key="11">
    <source>
        <dbReference type="Proteomes" id="UP000198412"/>
    </source>
</evidence>
<dbReference type="EMBL" id="FZNX01000001">
    <property type="protein sequence ID" value="SNR31218.1"/>
    <property type="molecule type" value="Genomic_DNA"/>
</dbReference>
<dbReference type="InterPro" id="IPR003644">
    <property type="entry name" value="Calx_beta"/>
</dbReference>
<dbReference type="InterPro" id="IPR038081">
    <property type="entry name" value="CalX-like_sf"/>
</dbReference>
<evidence type="ECO:0000256" key="3">
    <source>
        <dbReference type="ARBA" id="ARBA00022737"/>
    </source>
</evidence>
<keyword evidence="3" id="KW-0677">Repeat</keyword>
<dbReference type="PANTHER" id="PTHR40079">
    <property type="entry name" value="MANNAN ENDO-1,4-BETA-MANNOSIDASE E-RELATED"/>
    <property type="match status" value="1"/>
</dbReference>
<evidence type="ECO:0000259" key="9">
    <source>
        <dbReference type="PROSITE" id="PS51764"/>
    </source>
</evidence>
<dbReference type="InterPro" id="IPR022790">
    <property type="entry name" value="GH26_dom"/>
</dbReference>
<reference evidence="11" key="1">
    <citation type="submission" date="2017-06" db="EMBL/GenBank/DDBJ databases">
        <authorList>
            <person name="Varghese N."/>
            <person name="Submissions S."/>
        </authorList>
    </citation>
    <scope>NUCLEOTIDE SEQUENCE [LARGE SCALE GENOMIC DNA]</scope>
    <source>
        <strain evidence="11">DSM 27993</strain>
    </source>
</reference>
<dbReference type="GO" id="GO:0006080">
    <property type="term" value="P:substituted mannan metabolic process"/>
    <property type="evidence" value="ECO:0007669"/>
    <property type="project" value="InterPro"/>
</dbReference>
<sequence>MKKNLILLLFIVSISFLNSCSKSSDTPDPEPQVETATIKITTNFSGSEPTTNGEFKITLSKSLSTITNVSFSISGSAINGTDYETIESNISIPRETTTYTIPVVIIDDNEEEGDETVIITLSSTNNNNVTISASSKAIVTIEDKPLVVEEFILLPEETRSYMVNPNATDETVALFYNLKTMSKSSFIIGQQDAFNSFYNDNTGDSDIKKLTGSDPGLLGSDFMFITDDQNNGNSSNWFYQQEQIITADAIEAYDKGMVNAFSWHIREPYEGEHFYADDMTEFQRENALKSILPGGANHDYYKTKLDKVAKVTKGMVGADSKLVPIIFRPFHEFDGSWFWWGNNYCTAAEYIQLYQFTVEYLRDEKQVDNMLFAFSPDNHYDSEGVYLERYPGDEYVDILGMDNYGDFSNQGQTGANRANSRLKIISDLAIDKVKIAALTETGYRVTSGTSPIANLFSTYYYSTLTNNDVEIGFVMYWNNNNDGYYTPTPGTSDAADFIEFTNKEGALLQNELPDMYNLPN</sequence>
<dbReference type="PRINTS" id="PR00739">
    <property type="entry name" value="GLHYDRLASE26"/>
</dbReference>
<name>A0A238VAJ6_9FLAO</name>
<dbReference type="OrthoDB" id="9816550at2"/>
<comment type="similarity">
    <text evidence="1 7">Belongs to the glycosyl hydrolase 26 family.</text>
</comment>
<evidence type="ECO:0000256" key="8">
    <source>
        <dbReference type="SAM" id="SignalP"/>
    </source>
</evidence>
<evidence type="ECO:0000256" key="4">
    <source>
        <dbReference type="ARBA" id="ARBA00022801"/>
    </source>
</evidence>
<keyword evidence="11" id="KW-1185">Reference proteome</keyword>
<dbReference type="GO" id="GO:0016985">
    <property type="term" value="F:mannan endo-1,4-beta-mannosidase activity"/>
    <property type="evidence" value="ECO:0007669"/>
    <property type="project" value="InterPro"/>
</dbReference>
<dbReference type="GO" id="GO:0016020">
    <property type="term" value="C:membrane"/>
    <property type="evidence" value="ECO:0007669"/>
    <property type="project" value="InterPro"/>
</dbReference>
<keyword evidence="6 7" id="KW-0326">Glycosidase</keyword>
<dbReference type="PANTHER" id="PTHR40079:SF4">
    <property type="entry name" value="GH26 DOMAIN-CONTAINING PROTEIN-RELATED"/>
    <property type="match status" value="1"/>
</dbReference>
<dbReference type="InterPro" id="IPR017853">
    <property type="entry name" value="GH"/>
</dbReference>
<dbReference type="PROSITE" id="PS51764">
    <property type="entry name" value="GH26"/>
    <property type="match status" value="1"/>
</dbReference>
<keyword evidence="5" id="KW-0106">Calcium</keyword>
<dbReference type="Pfam" id="PF03160">
    <property type="entry name" value="Calx-beta"/>
    <property type="match status" value="1"/>
</dbReference>
<accession>A0A238VAJ6</accession>
<gene>
    <name evidence="10" type="ORF">SAMN04488111_0171</name>
</gene>
<evidence type="ECO:0000256" key="7">
    <source>
        <dbReference type="PROSITE-ProRule" id="PRU01100"/>
    </source>
</evidence>
<dbReference type="Pfam" id="PF02156">
    <property type="entry name" value="Glyco_hydro_26"/>
    <property type="match status" value="1"/>
</dbReference>
<protein>
    <submittedName>
        <fullName evidence="10">Mannan endo-1,4-beta-mannosidase</fullName>
    </submittedName>
</protein>
<dbReference type="SUPFAM" id="SSF51445">
    <property type="entry name" value="(Trans)glycosidases"/>
    <property type="match status" value="1"/>
</dbReference>
<feature type="active site" description="Proton donor" evidence="7">
    <location>
        <position position="332"/>
    </location>
</feature>
<dbReference type="GO" id="GO:0007154">
    <property type="term" value="P:cell communication"/>
    <property type="evidence" value="ECO:0007669"/>
    <property type="project" value="InterPro"/>
</dbReference>
<evidence type="ECO:0000256" key="2">
    <source>
        <dbReference type="ARBA" id="ARBA00022729"/>
    </source>
</evidence>
<keyword evidence="4 7" id="KW-0378">Hydrolase</keyword>
<proteinExistence type="inferred from homology"/>
<organism evidence="10 11">
    <name type="scientific">Lutibacter flavus</name>
    <dbReference type="NCBI Taxonomy" id="691689"/>
    <lineage>
        <taxon>Bacteria</taxon>
        <taxon>Pseudomonadati</taxon>
        <taxon>Bacteroidota</taxon>
        <taxon>Flavobacteriia</taxon>
        <taxon>Flavobacteriales</taxon>
        <taxon>Flavobacteriaceae</taxon>
        <taxon>Lutibacter</taxon>
    </lineage>
</organism>
<feature type="active site" description="Nucleophile" evidence="7">
    <location>
        <position position="440"/>
    </location>
</feature>
<dbReference type="Proteomes" id="UP000198412">
    <property type="component" value="Unassembled WGS sequence"/>
</dbReference>
<feature type="domain" description="GH26" evidence="9">
    <location>
        <begin position="169"/>
        <end position="510"/>
    </location>
</feature>
<dbReference type="Gene3D" id="3.20.20.80">
    <property type="entry name" value="Glycosidases"/>
    <property type="match status" value="1"/>
</dbReference>
<feature type="signal peptide" evidence="8">
    <location>
        <begin position="1"/>
        <end position="24"/>
    </location>
</feature>
<evidence type="ECO:0000313" key="10">
    <source>
        <dbReference type="EMBL" id="SNR31218.1"/>
    </source>
</evidence>
<evidence type="ECO:0000256" key="1">
    <source>
        <dbReference type="ARBA" id="ARBA00007754"/>
    </source>
</evidence>